<reference evidence="5 7" key="2">
    <citation type="journal article" date="2018" name="Plant J.">
        <title>The Physcomitrella patens chromosome-scale assembly reveals moss genome structure and evolution.</title>
        <authorList>
            <person name="Lang D."/>
            <person name="Ullrich K.K."/>
            <person name="Murat F."/>
            <person name="Fuchs J."/>
            <person name="Jenkins J."/>
            <person name="Haas F.B."/>
            <person name="Piednoel M."/>
            <person name="Gundlach H."/>
            <person name="Van Bel M."/>
            <person name="Meyberg R."/>
            <person name="Vives C."/>
            <person name="Morata J."/>
            <person name="Symeonidi A."/>
            <person name="Hiss M."/>
            <person name="Muchero W."/>
            <person name="Kamisugi Y."/>
            <person name="Saleh O."/>
            <person name="Blanc G."/>
            <person name="Decker E.L."/>
            <person name="van Gessel N."/>
            <person name="Grimwood J."/>
            <person name="Hayes R.D."/>
            <person name="Graham S.W."/>
            <person name="Gunter L.E."/>
            <person name="McDaniel S.F."/>
            <person name="Hoernstein S.N.W."/>
            <person name="Larsson A."/>
            <person name="Li F.W."/>
            <person name="Perroud P.F."/>
            <person name="Phillips J."/>
            <person name="Ranjan P."/>
            <person name="Rokshar D.S."/>
            <person name="Rothfels C.J."/>
            <person name="Schneider L."/>
            <person name="Shu S."/>
            <person name="Stevenson D.W."/>
            <person name="Thummler F."/>
            <person name="Tillich M."/>
            <person name="Villarreal Aguilar J.C."/>
            <person name="Widiez T."/>
            <person name="Wong G.K."/>
            <person name="Wymore A."/>
            <person name="Zhang Y."/>
            <person name="Zimmer A.D."/>
            <person name="Quatrano R.S."/>
            <person name="Mayer K.F.X."/>
            <person name="Goodstein D."/>
            <person name="Casacuberta J.M."/>
            <person name="Vandepoele K."/>
            <person name="Reski R."/>
            <person name="Cuming A.C."/>
            <person name="Tuskan G.A."/>
            <person name="Maumus F."/>
            <person name="Salse J."/>
            <person name="Schmutz J."/>
            <person name="Rensing S.A."/>
        </authorList>
    </citation>
    <scope>NUCLEOTIDE SEQUENCE [LARGE SCALE GENOMIC DNA]</scope>
    <source>
        <strain evidence="6 7">cv. Gransden 2004</strain>
    </source>
</reference>
<dbReference type="eggNOG" id="KOG0022">
    <property type="taxonomic scope" value="Eukaryota"/>
</dbReference>
<dbReference type="Pfam" id="PF08240">
    <property type="entry name" value="ADH_N"/>
    <property type="match status" value="1"/>
</dbReference>
<dbReference type="Gramene" id="Pp3c9_17490V3.1">
    <property type="protein sequence ID" value="Pp3c9_17490V3.1"/>
    <property type="gene ID" value="Pp3c9_17490"/>
</dbReference>
<dbReference type="EnsemblPlants" id="Pp3c9_17490V3.1">
    <property type="protein sequence ID" value="Pp3c9_17490V3.1"/>
    <property type="gene ID" value="Pp3c9_17490"/>
</dbReference>
<keyword evidence="1" id="KW-0479">Metal-binding</keyword>
<dbReference type="Gene3D" id="3.90.180.10">
    <property type="entry name" value="Medium-chain alcohol dehydrogenases, catalytic domain"/>
    <property type="match status" value="1"/>
</dbReference>
<keyword evidence="2" id="KW-0862">Zinc</keyword>
<evidence type="ECO:0000256" key="2">
    <source>
        <dbReference type="ARBA" id="ARBA00022833"/>
    </source>
</evidence>
<reference evidence="6" key="3">
    <citation type="submission" date="2020-12" db="UniProtKB">
        <authorList>
            <consortium name="EnsemblPlants"/>
        </authorList>
    </citation>
    <scope>IDENTIFICATION</scope>
</reference>
<dbReference type="InterPro" id="IPR011032">
    <property type="entry name" value="GroES-like_sf"/>
</dbReference>
<name>A9SH02_PHYPA</name>
<dbReference type="Proteomes" id="UP000006727">
    <property type="component" value="Chromosome 9"/>
</dbReference>
<evidence type="ECO:0000313" key="5">
    <source>
        <dbReference type="EMBL" id="PNR48344.1"/>
    </source>
</evidence>
<proteinExistence type="predicted"/>
<dbReference type="GO" id="GO:0046872">
    <property type="term" value="F:metal ion binding"/>
    <property type="evidence" value="ECO:0007669"/>
    <property type="project" value="UniProtKB-KW"/>
</dbReference>
<keyword evidence="3" id="KW-0520">NAD</keyword>
<dbReference type="STRING" id="3218.A9SH02"/>
<evidence type="ECO:0000256" key="1">
    <source>
        <dbReference type="ARBA" id="ARBA00022723"/>
    </source>
</evidence>
<dbReference type="EMBL" id="ABEU02000009">
    <property type="protein sequence ID" value="PNR48344.1"/>
    <property type="molecule type" value="Genomic_DNA"/>
</dbReference>
<dbReference type="HOGENOM" id="CLU_2531606_0_0_1"/>
<dbReference type="PaxDb" id="3218-PP1S78_23V6.1"/>
<accession>A9SH02</accession>
<evidence type="ECO:0000313" key="7">
    <source>
        <dbReference type="Proteomes" id="UP000006727"/>
    </source>
</evidence>
<dbReference type="SUPFAM" id="SSF50129">
    <property type="entry name" value="GroES-like"/>
    <property type="match status" value="1"/>
</dbReference>
<dbReference type="InParanoid" id="A9SH02"/>
<dbReference type="InterPro" id="IPR013154">
    <property type="entry name" value="ADH-like_N"/>
</dbReference>
<feature type="domain" description="Alcohol dehydrogenase-like N-terminal" evidence="4">
    <location>
        <begin position="16"/>
        <end position="69"/>
    </location>
</feature>
<reference evidence="5 7" key="1">
    <citation type="journal article" date="2008" name="Science">
        <title>The Physcomitrella genome reveals evolutionary insights into the conquest of land by plants.</title>
        <authorList>
            <person name="Rensing S."/>
            <person name="Lang D."/>
            <person name="Zimmer A."/>
            <person name="Terry A."/>
            <person name="Salamov A."/>
            <person name="Shapiro H."/>
            <person name="Nishiyama T."/>
            <person name="Perroud P.-F."/>
            <person name="Lindquist E."/>
            <person name="Kamisugi Y."/>
            <person name="Tanahashi T."/>
            <person name="Sakakibara K."/>
            <person name="Fujita T."/>
            <person name="Oishi K."/>
            <person name="Shin-I T."/>
            <person name="Kuroki Y."/>
            <person name="Toyoda A."/>
            <person name="Suzuki Y."/>
            <person name="Hashimoto A."/>
            <person name="Yamaguchi K."/>
            <person name="Sugano A."/>
            <person name="Kohara Y."/>
            <person name="Fujiyama A."/>
            <person name="Anterola A."/>
            <person name="Aoki S."/>
            <person name="Ashton N."/>
            <person name="Barbazuk W.B."/>
            <person name="Barker E."/>
            <person name="Bennetzen J."/>
            <person name="Bezanilla M."/>
            <person name="Blankenship R."/>
            <person name="Cho S.H."/>
            <person name="Dutcher S."/>
            <person name="Estelle M."/>
            <person name="Fawcett J.A."/>
            <person name="Gundlach H."/>
            <person name="Hanada K."/>
            <person name="Heyl A."/>
            <person name="Hicks K.A."/>
            <person name="Hugh J."/>
            <person name="Lohr M."/>
            <person name="Mayer K."/>
            <person name="Melkozernov A."/>
            <person name="Murata T."/>
            <person name="Nelson D."/>
            <person name="Pils B."/>
            <person name="Prigge M."/>
            <person name="Reiss B."/>
            <person name="Renner T."/>
            <person name="Rombauts S."/>
            <person name="Rushton P."/>
            <person name="Sanderfoot A."/>
            <person name="Schween G."/>
            <person name="Shiu S.-H."/>
            <person name="Stueber K."/>
            <person name="Theodoulou F.L."/>
            <person name="Tu H."/>
            <person name="Van de Peer Y."/>
            <person name="Verrier P.J."/>
            <person name="Waters E."/>
            <person name="Wood A."/>
            <person name="Yang L."/>
            <person name="Cove D."/>
            <person name="Cuming A."/>
            <person name="Hasebe M."/>
            <person name="Lucas S."/>
            <person name="Mishler D.B."/>
            <person name="Reski R."/>
            <person name="Grigoriev I."/>
            <person name="Quatrano R.S."/>
            <person name="Boore J.L."/>
        </authorList>
    </citation>
    <scope>NUCLEOTIDE SEQUENCE [LARGE SCALE GENOMIC DNA]</scope>
    <source>
        <strain evidence="6 7">cv. Gransden 2004</strain>
    </source>
</reference>
<dbReference type="AlphaFoldDB" id="A9SH02"/>
<gene>
    <name evidence="5" type="ORF">PHYPA_012820</name>
</gene>
<keyword evidence="7" id="KW-1185">Reference proteome</keyword>
<sequence>MNPFLELQDLEGLFSCILGHKAAEYVEVVESVGKRVTELKPRDHVIPCYEAECCECKFCKSVETNLCGKVSPATRKWVMLSYHQ</sequence>
<evidence type="ECO:0000256" key="3">
    <source>
        <dbReference type="ARBA" id="ARBA00023027"/>
    </source>
</evidence>
<dbReference type="PANTHER" id="PTHR43880:SF12">
    <property type="entry name" value="ALCOHOL DEHYDROGENASE CLASS-3"/>
    <property type="match status" value="1"/>
</dbReference>
<dbReference type="PANTHER" id="PTHR43880">
    <property type="entry name" value="ALCOHOL DEHYDROGENASE"/>
    <property type="match status" value="1"/>
</dbReference>
<protein>
    <recommendedName>
        <fullName evidence="4">Alcohol dehydrogenase-like N-terminal domain-containing protein</fullName>
    </recommendedName>
</protein>
<evidence type="ECO:0000313" key="6">
    <source>
        <dbReference type="EnsemblPlants" id="Pp3c9_17490V3.1"/>
    </source>
</evidence>
<evidence type="ECO:0000259" key="4">
    <source>
        <dbReference type="Pfam" id="PF08240"/>
    </source>
</evidence>
<organism evidence="5">
    <name type="scientific">Physcomitrium patens</name>
    <name type="common">Spreading-leaved earth moss</name>
    <name type="synonym">Physcomitrella patens</name>
    <dbReference type="NCBI Taxonomy" id="3218"/>
    <lineage>
        <taxon>Eukaryota</taxon>
        <taxon>Viridiplantae</taxon>
        <taxon>Streptophyta</taxon>
        <taxon>Embryophyta</taxon>
        <taxon>Bryophyta</taxon>
        <taxon>Bryophytina</taxon>
        <taxon>Bryopsida</taxon>
        <taxon>Funariidae</taxon>
        <taxon>Funariales</taxon>
        <taxon>Funariaceae</taxon>
        <taxon>Physcomitrium</taxon>
    </lineage>
</organism>